<evidence type="ECO:0000313" key="4">
    <source>
        <dbReference type="Proteomes" id="UP000275281"/>
    </source>
</evidence>
<feature type="signal peptide" evidence="1">
    <location>
        <begin position="1"/>
        <end position="20"/>
    </location>
</feature>
<comment type="caution">
    <text evidence="3">The sequence shown here is derived from an EMBL/GenBank/DDBJ whole genome shotgun (WGS) entry which is preliminary data.</text>
</comment>
<dbReference type="InterPro" id="IPR025218">
    <property type="entry name" value="DUF4426"/>
</dbReference>
<sequence length="140" mass="15878">MKRFLLVLITLFSCTSVTYAEQKKVVGPWDVHYMVVNTTFLTPEIAKANGIVRSKYNALVNISVLDTDDKKAQLVAIDGEATNLLGNKKKLSFKRVQEGQAIYYLAVVPFRDKETLRFDISLRQGNTNDSLKFQQKMTVD</sequence>
<accession>A0A3N5Y494</accession>
<dbReference type="Gene3D" id="2.60.40.3340">
    <property type="entry name" value="Domain of unknown function DUF4426"/>
    <property type="match status" value="1"/>
</dbReference>
<protein>
    <submittedName>
        <fullName evidence="3">DUF4426 domain-containing protein</fullName>
    </submittedName>
</protein>
<gene>
    <name evidence="3" type="ORF">DRW07_00425</name>
</gene>
<keyword evidence="1" id="KW-0732">Signal</keyword>
<name>A0A3N5Y494_9ALTE</name>
<evidence type="ECO:0000313" key="3">
    <source>
        <dbReference type="EMBL" id="RPJ67913.1"/>
    </source>
</evidence>
<dbReference type="EMBL" id="RPOK01000001">
    <property type="protein sequence ID" value="RPJ67913.1"/>
    <property type="molecule type" value="Genomic_DNA"/>
</dbReference>
<organism evidence="3 4">
    <name type="scientific">Alteromonas sediminis</name>
    <dbReference type="NCBI Taxonomy" id="2259342"/>
    <lineage>
        <taxon>Bacteria</taxon>
        <taxon>Pseudomonadati</taxon>
        <taxon>Pseudomonadota</taxon>
        <taxon>Gammaproteobacteria</taxon>
        <taxon>Alteromonadales</taxon>
        <taxon>Alteromonadaceae</taxon>
        <taxon>Alteromonas/Salinimonas group</taxon>
        <taxon>Alteromonas</taxon>
    </lineage>
</organism>
<feature type="chain" id="PRO_5017982020" evidence="1">
    <location>
        <begin position="21"/>
        <end position="140"/>
    </location>
</feature>
<dbReference type="Pfam" id="PF14467">
    <property type="entry name" value="DUF4426"/>
    <property type="match status" value="1"/>
</dbReference>
<feature type="domain" description="DUF4426" evidence="2">
    <location>
        <begin position="24"/>
        <end position="139"/>
    </location>
</feature>
<reference evidence="3 4" key="1">
    <citation type="submission" date="2018-11" db="EMBL/GenBank/DDBJ databases">
        <authorList>
            <person name="Ye M.-Q."/>
            <person name="Du Z.-J."/>
        </authorList>
    </citation>
    <scope>NUCLEOTIDE SEQUENCE [LARGE SCALE GENOMIC DNA]</scope>
    <source>
        <strain evidence="3 4">U0105</strain>
    </source>
</reference>
<evidence type="ECO:0000256" key="1">
    <source>
        <dbReference type="SAM" id="SignalP"/>
    </source>
</evidence>
<proteinExistence type="predicted"/>
<keyword evidence="4" id="KW-1185">Reference proteome</keyword>
<dbReference type="RefSeq" id="WP_124025916.1">
    <property type="nucleotide sequence ID" value="NZ_JBHRSN010000005.1"/>
</dbReference>
<dbReference type="AlphaFoldDB" id="A0A3N5Y494"/>
<dbReference type="OrthoDB" id="8563353at2"/>
<dbReference type="Proteomes" id="UP000275281">
    <property type="component" value="Unassembled WGS sequence"/>
</dbReference>
<evidence type="ECO:0000259" key="2">
    <source>
        <dbReference type="Pfam" id="PF14467"/>
    </source>
</evidence>